<dbReference type="Gene3D" id="3.40.50.1110">
    <property type="entry name" value="SGNH hydrolase"/>
    <property type="match status" value="1"/>
</dbReference>
<evidence type="ECO:0000256" key="1">
    <source>
        <dbReference type="ARBA" id="ARBA00008668"/>
    </source>
</evidence>
<dbReference type="InterPro" id="IPR001087">
    <property type="entry name" value="GDSL"/>
</dbReference>
<evidence type="ECO:0000313" key="2">
    <source>
        <dbReference type="EMBL" id="CAJ1951048.1"/>
    </source>
</evidence>
<dbReference type="GO" id="GO:0048046">
    <property type="term" value="C:apoplast"/>
    <property type="evidence" value="ECO:0007669"/>
    <property type="project" value="TreeGrafter"/>
</dbReference>
<protein>
    <recommendedName>
        <fullName evidence="4">GDSL esterase/lipase APG</fullName>
    </recommendedName>
</protein>
<dbReference type="FunFam" id="3.40.50.1110:FF:000003">
    <property type="entry name" value="GDSL esterase/lipase APG"/>
    <property type="match status" value="1"/>
</dbReference>
<accession>A0AA86SBP2</accession>
<sequence length="388" mass="41682">MHMLLPHARTKSQLLSSTIQKSIKMNIGALVPLFAFSFLSCVHAQDSTTLVPAIITFGDSAVDVGNNDYLPTIFKANYPPYGRDFANHQPTGRFCNGKLATDITGKASNLLLLRLNADTLGFKTYAPAYLSPQASGKNLLIGANFASAASGYDENAAILNHAIPLSQQLSYFREYQGKLAKVAGSKKAAAIIKDSLYVLSAGSSDFVQNYYVNPWINKVYTPDQYSSFLVGVFSGFVKDLYGLGARKLGVTSLPPLGCLPAARTLFGFHENGCVSRINSDAQAFNKKISSAAANLQKQLPGLKIAVFDIYKPLYDLVQSPSKFGFVEANRGCCGTGTVETTSLLCNPKSPGTCSNATQYVFWDSVHPSQAANQVLADALILEGISLIT</sequence>
<reference evidence="2" key="1">
    <citation type="submission" date="2023-10" db="EMBL/GenBank/DDBJ databases">
        <authorList>
            <person name="Domelevo Entfellner J.-B."/>
        </authorList>
    </citation>
    <scope>NUCLEOTIDE SEQUENCE</scope>
</reference>
<evidence type="ECO:0000313" key="3">
    <source>
        <dbReference type="Proteomes" id="UP001189624"/>
    </source>
</evidence>
<dbReference type="InterPro" id="IPR036514">
    <property type="entry name" value="SGNH_hydro_sf"/>
</dbReference>
<gene>
    <name evidence="2" type="ORF">AYBTSS11_LOCUS14571</name>
</gene>
<dbReference type="PANTHER" id="PTHR45642">
    <property type="entry name" value="GDSL ESTERASE/LIPASE EXL3"/>
    <property type="match status" value="1"/>
</dbReference>
<dbReference type="GO" id="GO:0016788">
    <property type="term" value="F:hydrolase activity, acting on ester bonds"/>
    <property type="evidence" value="ECO:0007669"/>
    <property type="project" value="InterPro"/>
</dbReference>
<keyword evidence="3" id="KW-1185">Reference proteome</keyword>
<proteinExistence type="inferred from homology"/>
<dbReference type="PANTHER" id="PTHR45642:SF35">
    <property type="entry name" value="GDSL ESTERASE_LIPASE APG"/>
    <property type="match status" value="1"/>
</dbReference>
<dbReference type="Pfam" id="PF00657">
    <property type="entry name" value="Lipase_GDSL"/>
    <property type="match status" value="1"/>
</dbReference>
<dbReference type="InterPro" id="IPR050592">
    <property type="entry name" value="GDSL_lipolytic_enzyme"/>
</dbReference>
<dbReference type="SUPFAM" id="SSF52266">
    <property type="entry name" value="SGNH hydrolase"/>
    <property type="match status" value="1"/>
</dbReference>
<dbReference type="CDD" id="cd01837">
    <property type="entry name" value="SGNH_plant_lipase_like"/>
    <property type="match status" value="1"/>
</dbReference>
<dbReference type="AlphaFoldDB" id="A0AA86SBP2"/>
<comment type="similarity">
    <text evidence="1">Belongs to the 'GDSL' lipolytic enzyme family.</text>
</comment>
<organism evidence="2 3">
    <name type="scientific">Sphenostylis stenocarpa</name>
    <dbReference type="NCBI Taxonomy" id="92480"/>
    <lineage>
        <taxon>Eukaryota</taxon>
        <taxon>Viridiplantae</taxon>
        <taxon>Streptophyta</taxon>
        <taxon>Embryophyta</taxon>
        <taxon>Tracheophyta</taxon>
        <taxon>Spermatophyta</taxon>
        <taxon>Magnoliopsida</taxon>
        <taxon>eudicotyledons</taxon>
        <taxon>Gunneridae</taxon>
        <taxon>Pentapetalae</taxon>
        <taxon>rosids</taxon>
        <taxon>fabids</taxon>
        <taxon>Fabales</taxon>
        <taxon>Fabaceae</taxon>
        <taxon>Papilionoideae</taxon>
        <taxon>50 kb inversion clade</taxon>
        <taxon>NPAAA clade</taxon>
        <taxon>indigoferoid/millettioid clade</taxon>
        <taxon>Phaseoleae</taxon>
        <taxon>Sphenostylis</taxon>
    </lineage>
</organism>
<name>A0AA86SBP2_9FABA</name>
<dbReference type="Proteomes" id="UP001189624">
    <property type="component" value="Chromosome 4"/>
</dbReference>
<dbReference type="InterPro" id="IPR035669">
    <property type="entry name" value="SGNH_plant_lipase-like"/>
</dbReference>
<dbReference type="Gramene" id="rna-AYBTSS11_LOCUS14571">
    <property type="protein sequence ID" value="CAJ1951048.1"/>
    <property type="gene ID" value="gene-AYBTSS11_LOCUS14571"/>
</dbReference>
<evidence type="ECO:0008006" key="4">
    <source>
        <dbReference type="Google" id="ProtNLM"/>
    </source>
</evidence>
<dbReference type="EMBL" id="OY731401">
    <property type="protein sequence ID" value="CAJ1951048.1"/>
    <property type="molecule type" value="Genomic_DNA"/>
</dbReference>